<dbReference type="InterPro" id="IPR050288">
    <property type="entry name" value="Cellulose_deg_GH3"/>
</dbReference>
<dbReference type="SUPFAM" id="SSF51445">
    <property type="entry name" value="(Trans)glycosidases"/>
    <property type="match status" value="1"/>
</dbReference>
<dbReference type="Gene3D" id="2.60.40.10">
    <property type="entry name" value="Immunoglobulins"/>
    <property type="match status" value="1"/>
</dbReference>
<dbReference type="PANTHER" id="PTHR42715:SF10">
    <property type="entry name" value="BETA-GLUCOSIDASE"/>
    <property type="match status" value="1"/>
</dbReference>
<dbReference type="SMART" id="SM00758">
    <property type="entry name" value="PA14"/>
    <property type="match status" value="1"/>
</dbReference>
<dbReference type="InterPro" id="IPR037524">
    <property type="entry name" value="PA14/GLEYA"/>
</dbReference>
<dbReference type="GO" id="GO:0005975">
    <property type="term" value="P:carbohydrate metabolic process"/>
    <property type="evidence" value="ECO:0007669"/>
    <property type="project" value="InterPro"/>
</dbReference>
<evidence type="ECO:0000256" key="2">
    <source>
        <dbReference type="ARBA" id="ARBA00022801"/>
    </source>
</evidence>
<dbReference type="InterPro" id="IPR017853">
    <property type="entry name" value="GH"/>
</dbReference>
<dbReference type="AlphaFoldDB" id="A0AAJ5X787"/>
<name>A0AAJ5X787_9SPHN</name>
<dbReference type="GO" id="GO:0004553">
    <property type="term" value="F:hydrolase activity, hydrolyzing O-glycosyl compounds"/>
    <property type="evidence" value="ECO:0007669"/>
    <property type="project" value="InterPro"/>
</dbReference>
<keyword evidence="2 5" id="KW-0378">Hydrolase</keyword>
<dbReference type="PRINTS" id="PR00133">
    <property type="entry name" value="GLHYDRLASE3"/>
</dbReference>
<feature type="chain" id="PRO_5042577160" evidence="3">
    <location>
        <begin position="19"/>
        <end position="896"/>
    </location>
</feature>
<dbReference type="Pfam" id="PF00933">
    <property type="entry name" value="Glyco_hydro_3"/>
    <property type="match status" value="1"/>
</dbReference>
<dbReference type="InterPro" id="IPR002772">
    <property type="entry name" value="Glyco_hydro_3_C"/>
</dbReference>
<dbReference type="KEGG" id="acob:P0Y56_02315"/>
<keyword evidence="3" id="KW-0732">Signal</keyword>
<dbReference type="Pfam" id="PF07691">
    <property type="entry name" value="PA14"/>
    <property type="match status" value="1"/>
</dbReference>
<proteinExistence type="inferred from homology"/>
<dbReference type="SUPFAM" id="SSF52279">
    <property type="entry name" value="Beta-D-glucan exohydrolase, C-terminal domain"/>
    <property type="match status" value="1"/>
</dbReference>
<dbReference type="Proteomes" id="UP001218362">
    <property type="component" value="Chromosome"/>
</dbReference>
<dbReference type="InterPro" id="IPR013783">
    <property type="entry name" value="Ig-like_fold"/>
</dbReference>
<dbReference type="Gene3D" id="3.20.20.300">
    <property type="entry name" value="Glycoside hydrolase, family 3, N-terminal domain"/>
    <property type="match status" value="1"/>
</dbReference>
<evidence type="ECO:0000256" key="3">
    <source>
        <dbReference type="SAM" id="SignalP"/>
    </source>
</evidence>
<dbReference type="PANTHER" id="PTHR42715">
    <property type="entry name" value="BETA-GLUCOSIDASE"/>
    <property type="match status" value="1"/>
</dbReference>
<dbReference type="Gene3D" id="3.40.50.1700">
    <property type="entry name" value="Glycoside hydrolase family 3 C-terminal domain"/>
    <property type="match status" value="1"/>
</dbReference>
<dbReference type="SUPFAM" id="SSF56988">
    <property type="entry name" value="Anthrax protective antigen"/>
    <property type="match status" value="1"/>
</dbReference>
<evidence type="ECO:0000313" key="5">
    <source>
        <dbReference type="EMBL" id="WEK47142.1"/>
    </source>
</evidence>
<dbReference type="Gene3D" id="2.60.120.260">
    <property type="entry name" value="Galactose-binding domain-like"/>
    <property type="match status" value="1"/>
</dbReference>
<dbReference type="InterPro" id="IPR001764">
    <property type="entry name" value="Glyco_hydro_3_N"/>
</dbReference>
<feature type="signal peptide" evidence="3">
    <location>
        <begin position="1"/>
        <end position="18"/>
    </location>
</feature>
<dbReference type="SMART" id="SM01217">
    <property type="entry name" value="Fn3_like"/>
    <property type="match status" value="1"/>
</dbReference>
<protein>
    <submittedName>
        <fullName evidence="5">Glycoside hydrolase family 3 C-terminal domain-containing protein</fullName>
    </submittedName>
</protein>
<dbReference type="EMBL" id="CP119316">
    <property type="protein sequence ID" value="WEK47142.1"/>
    <property type="molecule type" value="Genomic_DNA"/>
</dbReference>
<gene>
    <name evidence="5" type="ORF">P0Y56_02315</name>
</gene>
<organism evidence="5 6">
    <name type="scientific">Candidatus Andeanibacterium colombiense</name>
    <dbReference type="NCBI Taxonomy" id="3121345"/>
    <lineage>
        <taxon>Bacteria</taxon>
        <taxon>Pseudomonadati</taxon>
        <taxon>Pseudomonadota</taxon>
        <taxon>Alphaproteobacteria</taxon>
        <taxon>Sphingomonadales</taxon>
        <taxon>Sphingomonadaceae</taxon>
        <taxon>Candidatus Andeanibacterium</taxon>
    </lineage>
</organism>
<evidence type="ECO:0000256" key="1">
    <source>
        <dbReference type="ARBA" id="ARBA00005336"/>
    </source>
</evidence>
<evidence type="ECO:0000259" key="4">
    <source>
        <dbReference type="PROSITE" id="PS51820"/>
    </source>
</evidence>
<dbReference type="InterPro" id="IPR036962">
    <property type="entry name" value="Glyco_hydro_3_N_sf"/>
</dbReference>
<evidence type="ECO:0000313" key="6">
    <source>
        <dbReference type="Proteomes" id="UP001218362"/>
    </source>
</evidence>
<feature type="domain" description="PA14" evidence="4">
    <location>
        <begin position="473"/>
        <end position="626"/>
    </location>
</feature>
<accession>A0AAJ5X787</accession>
<dbReference type="InterPro" id="IPR011658">
    <property type="entry name" value="PA14_dom"/>
</dbReference>
<comment type="similarity">
    <text evidence="1">Belongs to the glycosyl hydrolase 3 family.</text>
</comment>
<reference evidence="5" key="1">
    <citation type="submission" date="2023-03" db="EMBL/GenBank/DDBJ databases">
        <title>Andean soil-derived lignocellulolytic bacterial consortium as a source of novel taxa and putative plastic-active enzymes.</title>
        <authorList>
            <person name="Diaz-Garcia L."/>
            <person name="Chuvochina M."/>
            <person name="Feuerriegel G."/>
            <person name="Bunk B."/>
            <person name="Sproer C."/>
            <person name="Streit W.R."/>
            <person name="Rodriguez L.M."/>
            <person name="Overmann J."/>
            <person name="Jimenez D.J."/>
        </authorList>
    </citation>
    <scope>NUCLEOTIDE SEQUENCE</scope>
    <source>
        <strain evidence="5">MAG 26</strain>
    </source>
</reference>
<dbReference type="InterPro" id="IPR026891">
    <property type="entry name" value="Fn3-like"/>
</dbReference>
<dbReference type="Pfam" id="PF14310">
    <property type="entry name" value="Fn3-like"/>
    <property type="match status" value="1"/>
</dbReference>
<dbReference type="InterPro" id="IPR036881">
    <property type="entry name" value="Glyco_hydro_3_C_sf"/>
</dbReference>
<dbReference type="PROSITE" id="PS51820">
    <property type="entry name" value="PA14"/>
    <property type="match status" value="1"/>
</dbReference>
<dbReference type="Pfam" id="PF01915">
    <property type="entry name" value="Glyco_hydro_3_C"/>
    <property type="match status" value="1"/>
</dbReference>
<sequence length="896" mass="94867">MPKRAATIVFLLATTVCAAVPAAAQVSGQAALWGTQGADCTAKPGEAKPWTDISYSPECRARFVLQQFKTVEEKLRFLSPPPPGLDGDEAAESHVRDVARELGIPQIGGSDGPAGLVRGPAATALPSPLAVGASFDPAMAAQYGDVVGSEFRAAGLGTILGPAYDVARSWKFGRLSESMGEDPFLMAHMAAAEVKAITARKVLVQMKHFANYAQEAGRVGDQPSGSAPAGNNAVSEKALREIYLPSFEAAVKQGGAGGVMCSFPRINGVYSCENAHLFDILKREWRFDGFVGPDFPSGQRSITRAVMAGLDSGSFAASSFNAALAHEKSLADAVRDGEVPESRLDDMILRRLIPYYRIGIFDDLPLKTGDDVSTQAARDTAAEILAGGTVLLKNEGGILPFGKNVRSVAVIGVQAGPAADVVELGSPFVNPKHLVPALDAIKARAGVKVTYAPGTLGTGPLPEPKPGLFRTAGGMAGFTAEYFANPNMDFAGKPLASEVVAEPSLAKSPAIPGLPENNQWSVRYTANFTPKMSGLHKFALHGSGSARLFVDGQLRSEFVLADFASAIFAPVELKAGRPVDVRIEYSPRAALRPERMTMFGQEMGLTLRFGYAPPDDLIAKAVAAARKADVAVVFAGERFGEGMDRASLSLQNDQDALIAAVAAANPNTVVVLSTGGPVTMPWLPKVRGVLETWMGGDAYGPAVAGMLFGDREPGGRLPVTFPADATQGPATHPWQFPGTIDPATGRLDTAYFDEGVLVGYRFWDAHGQQPLFPFGYGLSYGEIGVGNESARSQTDGSIVATARLTNSGKRQGSEVLQLYLGFPTAAGPAPKQLKGFAKVTLKPGETRDVAITVKPEDLRYWNEDQPGWKIAPGEYTVYLARSSRDIVWQGKVTIMR</sequence>